<dbReference type="Pfam" id="PF02872">
    <property type="entry name" value="5_nucleotid_C"/>
    <property type="match status" value="1"/>
</dbReference>
<dbReference type="GO" id="GO:0016787">
    <property type="term" value="F:hydrolase activity"/>
    <property type="evidence" value="ECO:0007669"/>
    <property type="project" value="UniProtKB-KW"/>
</dbReference>
<evidence type="ECO:0000256" key="1">
    <source>
        <dbReference type="RuleBase" id="RU362119"/>
    </source>
</evidence>
<dbReference type="InterPro" id="IPR029052">
    <property type="entry name" value="Metallo-depent_PP-like"/>
</dbReference>
<dbReference type="InterPro" id="IPR041829">
    <property type="entry name" value="SoxB_N"/>
</dbReference>
<organism evidence="3 4">
    <name type="scientific">Pandoraea aquatica</name>
    <dbReference type="NCBI Taxonomy" id="2508290"/>
    <lineage>
        <taxon>Bacteria</taxon>
        <taxon>Pseudomonadati</taxon>
        <taxon>Pseudomonadota</taxon>
        <taxon>Betaproteobacteria</taxon>
        <taxon>Burkholderiales</taxon>
        <taxon>Burkholderiaceae</taxon>
        <taxon>Pandoraea</taxon>
    </lineage>
</organism>
<dbReference type="Proteomes" id="UP000366819">
    <property type="component" value="Unassembled WGS sequence"/>
</dbReference>
<dbReference type="EMBL" id="CABPSN010000009">
    <property type="protein sequence ID" value="VVE49747.1"/>
    <property type="molecule type" value="Genomic_DNA"/>
</dbReference>
<dbReference type="SUPFAM" id="SSF56300">
    <property type="entry name" value="Metallo-dependent phosphatases"/>
    <property type="match status" value="1"/>
</dbReference>
<dbReference type="GO" id="GO:0030288">
    <property type="term" value="C:outer membrane-bounded periplasmic space"/>
    <property type="evidence" value="ECO:0007669"/>
    <property type="project" value="TreeGrafter"/>
</dbReference>
<dbReference type="PRINTS" id="PR01607">
    <property type="entry name" value="APYRASEFAMLY"/>
</dbReference>
<dbReference type="CDD" id="cd07411">
    <property type="entry name" value="MPP_SoxB_N"/>
    <property type="match status" value="1"/>
</dbReference>
<evidence type="ECO:0000313" key="3">
    <source>
        <dbReference type="EMBL" id="VVE49747.1"/>
    </source>
</evidence>
<evidence type="ECO:0000313" key="4">
    <source>
        <dbReference type="Proteomes" id="UP000366819"/>
    </source>
</evidence>
<accession>A0A5E4YML7</accession>
<dbReference type="NCBIfam" id="TIGR04486">
    <property type="entry name" value="thiosulf_SoxB"/>
    <property type="match status" value="1"/>
</dbReference>
<dbReference type="SUPFAM" id="SSF55816">
    <property type="entry name" value="5'-nucleotidase (syn. UDP-sugar hydrolase), C-terminal domain"/>
    <property type="match status" value="1"/>
</dbReference>
<dbReference type="GO" id="GO:0009166">
    <property type="term" value="P:nucleotide catabolic process"/>
    <property type="evidence" value="ECO:0007669"/>
    <property type="project" value="InterPro"/>
</dbReference>
<dbReference type="GO" id="GO:0000166">
    <property type="term" value="F:nucleotide binding"/>
    <property type="evidence" value="ECO:0007669"/>
    <property type="project" value="UniProtKB-KW"/>
</dbReference>
<reference evidence="3 4" key="1">
    <citation type="submission" date="2019-08" db="EMBL/GenBank/DDBJ databases">
        <authorList>
            <person name="Peeters C."/>
        </authorList>
    </citation>
    <scope>NUCLEOTIDE SEQUENCE [LARGE SCALE GENOMIC DNA]</scope>
    <source>
        <strain evidence="3 4">LMG 31011</strain>
    </source>
</reference>
<keyword evidence="4" id="KW-1185">Reference proteome</keyword>
<gene>
    <name evidence="3" type="ORF">PAQ31011_04633</name>
</gene>
<dbReference type="PANTHER" id="PTHR11575">
    <property type="entry name" value="5'-NUCLEOTIDASE-RELATED"/>
    <property type="match status" value="1"/>
</dbReference>
<dbReference type="Gene3D" id="6.10.140.570">
    <property type="match status" value="1"/>
</dbReference>
<dbReference type="AlphaFoldDB" id="A0A5E4YML7"/>
<dbReference type="InterPro" id="IPR006179">
    <property type="entry name" value="5_nucleotidase/apyrase"/>
</dbReference>
<dbReference type="OrthoDB" id="9803927at2"/>
<dbReference type="InterPro" id="IPR036907">
    <property type="entry name" value="5'-Nucleotdase_C_sf"/>
</dbReference>
<feature type="domain" description="5'-Nucleotidase C-terminal" evidence="2">
    <location>
        <begin position="395"/>
        <end position="532"/>
    </location>
</feature>
<protein>
    <submittedName>
        <fullName evidence="3">5'-nucleotidase</fullName>
    </submittedName>
</protein>
<dbReference type="PANTHER" id="PTHR11575:SF42">
    <property type="entry name" value="SULFUR OXIDATION PROTEIN SOXB"/>
    <property type="match status" value="1"/>
</dbReference>
<dbReference type="Gene3D" id="3.60.21.10">
    <property type="match status" value="1"/>
</dbReference>
<dbReference type="InterPro" id="IPR030998">
    <property type="entry name" value="Thiosulf_SoxB"/>
</dbReference>
<proteinExistence type="inferred from homology"/>
<dbReference type="InterPro" id="IPR008334">
    <property type="entry name" value="5'-Nucleotdase_C"/>
</dbReference>
<dbReference type="Gene3D" id="3.90.780.10">
    <property type="entry name" value="5'-Nucleotidase, C-terminal domain"/>
    <property type="match status" value="1"/>
</dbReference>
<name>A0A5E4YML7_9BURK</name>
<dbReference type="PROSITE" id="PS51318">
    <property type="entry name" value="TAT"/>
    <property type="match status" value="1"/>
</dbReference>
<keyword evidence="1" id="KW-0547">Nucleotide-binding</keyword>
<sequence length="569" mass="61428">MNRREFMQVLAVAAAGGMALSHHETAAAKAAAAFYDLPKFGNVHLLHFTDCHAQLLPIYFREPSVNLGIGEQANKAPHLVGDAFLKAYGLRPGTHDAYAFTYLDFAAAARTYGKVGGFAHLATLVKRMKASRPGALLLDGGDTWQGSGTAMWTKGQDMVDATLALGVDVMTAHWEFTYGAERVKSVVEEQLKGKIDFVAQNVQTNDFGDPVFAPYTIKTMNGVPVAIIGQAFPYTPIANPRYFVPDWTFGIQEERLQSMVDEVRGKGAQVVVVLSHNGMDVDLKLASRVRGIDAILGGHTHDGVPKPVVVANAGGKTLVTNAGSNGKFLAVLDFDVKGGKPVDFRYKLLPVFANLLPADAQMQALIERVRAPFAAKLAEPLAVTEGTLYRRGNFNGTFDQLLLDAVMAEKDAEIGFSPGFRWGTSLLPGQAITMEQLLDQTAITYPYTTLTPMTGETIKTVLEDVADNLFNPDPYYQQGGDMVRVGGMDYTIDPMAPMGQRISEMRLNGKLIEAGKTYKVAGWAPVAEGAQGEPVWDVVARHLKAQKTIVAKAPKVPVIKGMKGNLGSA</sequence>
<dbReference type="RefSeq" id="WP_150577990.1">
    <property type="nucleotide sequence ID" value="NZ_CABPSN010000009.1"/>
</dbReference>
<keyword evidence="1" id="KW-0378">Hydrolase</keyword>
<dbReference type="InterPro" id="IPR006311">
    <property type="entry name" value="TAT_signal"/>
</dbReference>
<comment type="similarity">
    <text evidence="1">Belongs to the 5'-nucleotidase family.</text>
</comment>
<evidence type="ECO:0000259" key="2">
    <source>
        <dbReference type="Pfam" id="PF02872"/>
    </source>
</evidence>